<protein>
    <submittedName>
        <fullName evidence="1">Type III secretion protein, YscG family</fullName>
    </submittedName>
</protein>
<dbReference type="Gene3D" id="1.25.40.10">
    <property type="entry name" value="Tetratricopeptide repeat domain"/>
    <property type="match status" value="1"/>
</dbReference>
<organism evidence="1 2">
    <name type="scientific">Vibrio sagamiensis NBRC 104589</name>
    <dbReference type="NCBI Taxonomy" id="1219064"/>
    <lineage>
        <taxon>Bacteria</taxon>
        <taxon>Pseudomonadati</taxon>
        <taxon>Pseudomonadota</taxon>
        <taxon>Gammaproteobacteria</taxon>
        <taxon>Vibrionales</taxon>
        <taxon>Vibrionaceae</taxon>
        <taxon>Vibrio</taxon>
    </lineage>
</organism>
<accession>A0A511QDQ1</accession>
<dbReference type="AlphaFoldDB" id="A0A511QDQ1"/>
<sequence length="118" mass="13044">MEKEMRLLLAEVALVATGMHKHKEANLIADSLEMNEASKEVIAMIRSMSLMNRGLYQDAHRLLEPLCIEFPDLISLAALAAGKAGLLNQAESLLQTALQSNQSSQEFAQSYLRDIRCA</sequence>
<gene>
    <name evidence="1" type="ORF">VSA01S_15450</name>
</gene>
<dbReference type="NCBIfam" id="TIGR02508">
    <property type="entry name" value="type_III_yscG"/>
    <property type="match status" value="1"/>
</dbReference>
<keyword evidence="2" id="KW-1185">Reference proteome</keyword>
<evidence type="ECO:0000313" key="2">
    <source>
        <dbReference type="Proteomes" id="UP000321922"/>
    </source>
</evidence>
<dbReference type="RefSeq" id="WP_039979113.1">
    <property type="nucleotide sequence ID" value="NZ_BAOJ01000010.1"/>
</dbReference>
<name>A0A511QDQ1_9VIBR</name>
<proteinExistence type="predicted"/>
<reference evidence="1 2" key="1">
    <citation type="submission" date="2019-07" db="EMBL/GenBank/DDBJ databases">
        <title>Whole genome shotgun sequence of Vibrio sagamiensis NBRC 104589.</title>
        <authorList>
            <person name="Hosoyama A."/>
            <person name="Uohara A."/>
            <person name="Ohji S."/>
            <person name="Ichikawa N."/>
        </authorList>
    </citation>
    <scope>NUCLEOTIDE SEQUENCE [LARGE SCALE GENOMIC DNA]</scope>
    <source>
        <strain evidence="1 2">NBRC 104589</strain>
    </source>
</reference>
<comment type="caution">
    <text evidence="1">The sequence shown here is derived from an EMBL/GenBank/DDBJ whole genome shotgun (WGS) entry which is preliminary data.</text>
</comment>
<dbReference type="InterPro" id="IPR013348">
    <property type="entry name" value="T3SS_YscG_PscG"/>
</dbReference>
<dbReference type="Pfam" id="PF09477">
    <property type="entry name" value="Type_III_YscG"/>
    <property type="match status" value="1"/>
</dbReference>
<dbReference type="EMBL" id="BJXJ01000012">
    <property type="protein sequence ID" value="GEM75433.1"/>
    <property type="molecule type" value="Genomic_DNA"/>
</dbReference>
<dbReference type="InterPro" id="IPR011990">
    <property type="entry name" value="TPR-like_helical_dom_sf"/>
</dbReference>
<evidence type="ECO:0000313" key="1">
    <source>
        <dbReference type="EMBL" id="GEM75433.1"/>
    </source>
</evidence>
<dbReference type="OrthoDB" id="6918753at2"/>
<dbReference type="Proteomes" id="UP000321922">
    <property type="component" value="Unassembled WGS sequence"/>
</dbReference>